<evidence type="ECO:0000313" key="1">
    <source>
        <dbReference type="EMBL" id="EGG13714.1"/>
    </source>
</evidence>
<dbReference type="KEGG" id="dfa:DFA_11475"/>
<dbReference type="GeneID" id="14865937"/>
<protein>
    <submittedName>
        <fullName evidence="1">Uncharacterized protein</fullName>
    </submittedName>
</protein>
<dbReference type="Proteomes" id="UP000007797">
    <property type="component" value="Unassembled WGS sequence"/>
</dbReference>
<evidence type="ECO:0000313" key="2">
    <source>
        <dbReference type="Proteomes" id="UP000007797"/>
    </source>
</evidence>
<proteinExistence type="predicted"/>
<sequence>MSNTIDSLNKDKIKMSNTINSLTKENLQMSNTIDFLTKDNLQMSNTIDSLNKDKEFQLRQANDKYNNLSKVKYDEIREWSGMNQKHLAQISARDTEIKKMNVSMEKYKTSIGEWIQQTEQLKNANIQLKQTNTVQTKRIDDLNRQIAELRASLNSYKN</sequence>
<organism evidence="1 2">
    <name type="scientific">Cavenderia fasciculata</name>
    <name type="common">Slime mold</name>
    <name type="synonym">Dictyostelium fasciculatum</name>
    <dbReference type="NCBI Taxonomy" id="261658"/>
    <lineage>
        <taxon>Eukaryota</taxon>
        <taxon>Amoebozoa</taxon>
        <taxon>Evosea</taxon>
        <taxon>Eumycetozoa</taxon>
        <taxon>Dictyostelia</taxon>
        <taxon>Acytosteliales</taxon>
        <taxon>Cavenderiaceae</taxon>
        <taxon>Cavenderia</taxon>
    </lineage>
</organism>
<gene>
    <name evidence="1" type="ORF">DFA_11475</name>
</gene>
<dbReference type="AlphaFoldDB" id="F4QD33"/>
<dbReference type="RefSeq" id="XP_004350418.1">
    <property type="nucleotide sequence ID" value="XM_004350368.1"/>
</dbReference>
<name>F4QD33_CACFS</name>
<dbReference type="EMBL" id="GL883029">
    <property type="protein sequence ID" value="EGG13714.1"/>
    <property type="molecule type" value="Genomic_DNA"/>
</dbReference>
<accession>F4QD33</accession>
<keyword evidence="2" id="KW-1185">Reference proteome</keyword>
<reference evidence="2" key="1">
    <citation type="journal article" date="2011" name="Genome Res.">
        <title>Phylogeny-wide analysis of social amoeba genomes highlights ancient origins for complex intercellular communication.</title>
        <authorList>
            <person name="Heidel A.J."/>
            <person name="Lawal H.M."/>
            <person name="Felder M."/>
            <person name="Schilde C."/>
            <person name="Helps N.R."/>
            <person name="Tunggal B."/>
            <person name="Rivero F."/>
            <person name="John U."/>
            <person name="Schleicher M."/>
            <person name="Eichinger L."/>
            <person name="Platzer M."/>
            <person name="Noegel A.A."/>
            <person name="Schaap P."/>
            <person name="Gloeckner G."/>
        </authorList>
    </citation>
    <scope>NUCLEOTIDE SEQUENCE [LARGE SCALE GENOMIC DNA]</scope>
    <source>
        <strain evidence="2">SH3</strain>
    </source>
</reference>